<keyword evidence="3" id="KW-1185">Reference proteome</keyword>
<gene>
    <name evidence="2" type="ORF">AB1Y20_017301</name>
</gene>
<evidence type="ECO:0000256" key="1">
    <source>
        <dbReference type="SAM" id="MobiDB-lite"/>
    </source>
</evidence>
<protein>
    <recommendedName>
        <fullName evidence="4">Tail assembly chaperone</fullName>
    </recommendedName>
</protein>
<sequence>MPLSEERLHEIRADCLADDIEIPPEAVSWVESEAIKFFESGGTLLPRNEGLEGAETLAWYDLTQRQLETTDADTMLDALSAALFKVTGDKEFETQAAPKEEPKPLESRDHEPQLKYAVNQLDIDYDDSGA</sequence>
<evidence type="ECO:0000313" key="2">
    <source>
        <dbReference type="EMBL" id="KAL1522309.1"/>
    </source>
</evidence>
<comment type="caution">
    <text evidence="2">The sequence shown here is derived from an EMBL/GenBank/DDBJ whole genome shotgun (WGS) entry which is preliminary data.</text>
</comment>
<evidence type="ECO:0000313" key="3">
    <source>
        <dbReference type="Proteomes" id="UP001515480"/>
    </source>
</evidence>
<name>A0AB34JNY8_PRYPA</name>
<proteinExistence type="predicted"/>
<dbReference type="Proteomes" id="UP001515480">
    <property type="component" value="Unassembled WGS sequence"/>
</dbReference>
<feature type="compositionally biased region" description="Basic and acidic residues" evidence="1">
    <location>
        <begin position="93"/>
        <end position="113"/>
    </location>
</feature>
<feature type="region of interest" description="Disordered" evidence="1">
    <location>
        <begin position="93"/>
        <end position="130"/>
    </location>
</feature>
<dbReference type="AlphaFoldDB" id="A0AB34JNY8"/>
<evidence type="ECO:0008006" key="4">
    <source>
        <dbReference type="Google" id="ProtNLM"/>
    </source>
</evidence>
<accession>A0AB34JNY8</accession>
<reference evidence="2 3" key="1">
    <citation type="journal article" date="2024" name="Science">
        <title>Giant polyketide synthase enzymes in the biosynthesis of giant marine polyether toxins.</title>
        <authorList>
            <person name="Fallon T.R."/>
            <person name="Shende V.V."/>
            <person name="Wierzbicki I.H."/>
            <person name="Pendleton A.L."/>
            <person name="Watervoot N.F."/>
            <person name="Auber R.P."/>
            <person name="Gonzalez D.J."/>
            <person name="Wisecaver J.H."/>
            <person name="Moore B.S."/>
        </authorList>
    </citation>
    <scope>NUCLEOTIDE SEQUENCE [LARGE SCALE GENOMIC DNA]</scope>
    <source>
        <strain evidence="2 3">12B1</strain>
    </source>
</reference>
<dbReference type="EMBL" id="JBGBPQ010000006">
    <property type="protein sequence ID" value="KAL1522309.1"/>
    <property type="molecule type" value="Genomic_DNA"/>
</dbReference>
<organism evidence="2 3">
    <name type="scientific">Prymnesium parvum</name>
    <name type="common">Toxic golden alga</name>
    <dbReference type="NCBI Taxonomy" id="97485"/>
    <lineage>
        <taxon>Eukaryota</taxon>
        <taxon>Haptista</taxon>
        <taxon>Haptophyta</taxon>
        <taxon>Prymnesiophyceae</taxon>
        <taxon>Prymnesiales</taxon>
        <taxon>Prymnesiaceae</taxon>
        <taxon>Prymnesium</taxon>
    </lineage>
</organism>